<proteinExistence type="predicted"/>
<protein>
    <recommendedName>
        <fullName evidence="4">LemA family protein</fullName>
    </recommendedName>
</protein>
<dbReference type="KEGG" id="npf:LPB400_03215"/>
<keyword evidence="1" id="KW-1133">Transmembrane helix</keyword>
<keyword evidence="1" id="KW-0472">Membrane</keyword>
<feature type="transmembrane region" description="Helical" evidence="1">
    <location>
        <begin position="6"/>
        <end position="31"/>
    </location>
</feature>
<keyword evidence="1" id="KW-0812">Transmembrane</keyword>
<dbReference type="AlphaFoldDB" id="A0ABD7EZF8"/>
<evidence type="ECO:0000313" key="2">
    <source>
        <dbReference type="EMBL" id="QXW91053.1"/>
    </source>
</evidence>
<organism evidence="2 3">
    <name type="scientific">Neisseria perflava</name>
    <dbReference type="NCBI Taxonomy" id="33053"/>
    <lineage>
        <taxon>Bacteria</taxon>
        <taxon>Pseudomonadati</taxon>
        <taxon>Pseudomonadota</taxon>
        <taxon>Betaproteobacteria</taxon>
        <taxon>Neisseriales</taxon>
        <taxon>Neisseriaceae</taxon>
        <taxon>Neisseria</taxon>
    </lineage>
</organism>
<dbReference type="EMBL" id="CP079818">
    <property type="protein sequence ID" value="QXW91053.1"/>
    <property type="molecule type" value="Genomic_DNA"/>
</dbReference>
<accession>A0ABD7EZF8</accession>
<sequence length="202" mass="23406">MINIIATWAIALTYIFLLLFIIVFIPIQLYLENIKKKKFKSRIIDILKNNHNNLDLNDIKQMTEAVNLNNFAARKIIKQLYYTDELNLNLVRQLQKEIQQEEPFDGCSDELKPTLIGINELLEIHGSESQKHLLTPIISELKELNQIKHDHKKMKTQSYIAYIIAIISFFIGSISFYYTITAPSGKEIANTVVEQLKANQNQ</sequence>
<gene>
    <name evidence="2" type="ORF">LPB400_03215</name>
</gene>
<feature type="transmembrane region" description="Helical" evidence="1">
    <location>
        <begin position="159"/>
        <end position="180"/>
    </location>
</feature>
<reference evidence="2 3" key="1">
    <citation type="submission" date="2021-07" db="EMBL/GenBank/DDBJ databases">
        <title>Genome sequencing of Neisseria perflava LPB0400.</title>
        <authorList>
            <person name="Kim J."/>
        </authorList>
    </citation>
    <scope>NUCLEOTIDE SEQUENCE [LARGE SCALE GENOMIC DNA]</scope>
    <source>
        <strain evidence="2 3">LPB0400</strain>
    </source>
</reference>
<evidence type="ECO:0008006" key="4">
    <source>
        <dbReference type="Google" id="ProtNLM"/>
    </source>
</evidence>
<evidence type="ECO:0000313" key="3">
    <source>
        <dbReference type="Proteomes" id="UP000825360"/>
    </source>
</evidence>
<name>A0ABD7EZF8_NEIPE</name>
<evidence type="ECO:0000256" key="1">
    <source>
        <dbReference type="SAM" id="Phobius"/>
    </source>
</evidence>
<dbReference type="RefSeq" id="WP_219089376.1">
    <property type="nucleotide sequence ID" value="NZ_CP079818.1"/>
</dbReference>
<dbReference type="Proteomes" id="UP000825360">
    <property type="component" value="Chromosome"/>
</dbReference>